<feature type="compositionally biased region" description="Polar residues" evidence="2">
    <location>
        <begin position="76"/>
        <end position="96"/>
    </location>
</feature>
<feature type="compositionally biased region" description="Polar residues" evidence="2">
    <location>
        <begin position="229"/>
        <end position="239"/>
    </location>
</feature>
<dbReference type="OrthoDB" id="545169at2759"/>
<gene>
    <name evidence="3" type="ORF">MCYG_06105</name>
</gene>
<feature type="coiled-coil region" evidence="1">
    <location>
        <begin position="136"/>
        <end position="163"/>
    </location>
</feature>
<dbReference type="EMBL" id="DS995705">
    <property type="protein sequence ID" value="EEQ33286.1"/>
    <property type="molecule type" value="Genomic_DNA"/>
</dbReference>
<feature type="region of interest" description="Disordered" evidence="2">
    <location>
        <begin position="427"/>
        <end position="458"/>
    </location>
</feature>
<reference evidence="4" key="1">
    <citation type="journal article" date="2012" name="MBio">
        <title>Comparative genome analysis of Trichophyton rubrum and related dermatophytes reveals candidate genes involved in infection.</title>
        <authorList>
            <person name="Martinez D.A."/>
            <person name="Oliver B.G."/>
            <person name="Graeser Y."/>
            <person name="Goldberg J.M."/>
            <person name="Li W."/>
            <person name="Martinez-Rossi N.M."/>
            <person name="Monod M."/>
            <person name="Shelest E."/>
            <person name="Barton R.C."/>
            <person name="Birch E."/>
            <person name="Brakhage A.A."/>
            <person name="Chen Z."/>
            <person name="Gurr S.J."/>
            <person name="Heiman D."/>
            <person name="Heitman J."/>
            <person name="Kosti I."/>
            <person name="Rossi A."/>
            <person name="Saif S."/>
            <person name="Samalova M."/>
            <person name="Saunders C.W."/>
            <person name="Shea T."/>
            <person name="Summerbell R.C."/>
            <person name="Xu J."/>
            <person name="Young S."/>
            <person name="Zeng Q."/>
            <person name="Birren B.W."/>
            <person name="Cuomo C.A."/>
            <person name="White T.C."/>
        </authorList>
    </citation>
    <scope>NUCLEOTIDE SEQUENCE [LARGE SCALE GENOMIC DNA]</scope>
    <source>
        <strain evidence="4">ATCC MYA-4605 / CBS 113480</strain>
    </source>
</reference>
<evidence type="ECO:0000256" key="2">
    <source>
        <dbReference type="SAM" id="MobiDB-lite"/>
    </source>
</evidence>
<sequence>MAMFSVPAPNHNLNIFSTTSFQNMQSGPSPAGFSAENPVLIDDLMMYSDYGEGKRLGDDGKDKGKNNGQQKRKSISTRGSSRQKGGQESGAESMTNEIKKRGRPRVDCPDKTAAERRRTQIRLAQRAYRMRKETAISSLSQRVTELETNMQEMREAILALNNEAMRSGALSLYPRLAQLLKTTAKRVISLAPEASDGNKSPGNISEPNEIEPQPATMTEEASHVALDSTPETQVSGESSQNIPDKMFYLNHEPVPSKSENDFIYMNALPPSTGQLYGPTGSNAISTINIPSHLARKFRLTFYLTLRNLLPNSFTTLLQRSAREPLEFLEKPHYCLGGAGMHYPRRDGLGNDVFPPNMQSLDRLFGALISRLGETEKFKNVEEFIEKMGLGGTWFDCHDVEGYLKTKGIHLGNLSTFIEIPSSVVTSPREPLTANNYTNHPRSQPNSHGTTSPAEGSYSPLKPSHDYLCHNGSLSHMHFLGLDSQLLLPRSVDETIRTNAATRRPQTMVMDVEKFTTRRAPGFRKRDIHAAIIASICTPDS</sequence>
<dbReference type="HOGENOM" id="CLU_013452_0_0_1"/>
<accession>C5FTT3</accession>
<feature type="compositionally biased region" description="Basic and acidic residues" evidence="2">
    <location>
        <begin position="104"/>
        <end position="118"/>
    </location>
</feature>
<evidence type="ECO:0000313" key="3">
    <source>
        <dbReference type="EMBL" id="EEQ33286.1"/>
    </source>
</evidence>
<dbReference type="VEuPathDB" id="FungiDB:MCYG_06105"/>
<dbReference type="InterPro" id="IPR046347">
    <property type="entry name" value="bZIP_sf"/>
</dbReference>
<dbReference type="PANTHER" id="PTHR40618:SF1">
    <property type="entry name" value="B-ZIP TRANSCRIPTION FACTOR (EUROFUNG)"/>
    <property type="match status" value="1"/>
</dbReference>
<feature type="compositionally biased region" description="Polar residues" evidence="2">
    <location>
        <begin position="197"/>
        <end position="206"/>
    </location>
</feature>
<organism evidence="3 4">
    <name type="scientific">Arthroderma otae (strain ATCC MYA-4605 / CBS 113480)</name>
    <name type="common">Microsporum canis</name>
    <dbReference type="NCBI Taxonomy" id="554155"/>
    <lineage>
        <taxon>Eukaryota</taxon>
        <taxon>Fungi</taxon>
        <taxon>Dikarya</taxon>
        <taxon>Ascomycota</taxon>
        <taxon>Pezizomycotina</taxon>
        <taxon>Eurotiomycetes</taxon>
        <taxon>Eurotiomycetidae</taxon>
        <taxon>Onygenales</taxon>
        <taxon>Arthrodermataceae</taxon>
        <taxon>Microsporum</taxon>
    </lineage>
</organism>
<keyword evidence="4" id="KW-1185">Reference proteome</keyword>
<dbReference type="GeneID" id="9228405"/>
<dbReference type="RefSeq" id="XP_002846236.1">
    <property type="nucleotide sequence ID" value="XM_002846190.1"/>
</dbReference>
<feature type="region of interest" description="Disordered" evidence="2">
    <location>
        <begin position="52"/>
        <end position="118"/>
    </location>
</feature>
<dbReference type="Proteomes" id="UP000002035">
    <property type="component" value="Unassembled WGS sequence"/>
</dbReference>
<evidence type="ECO:0008006" key="5">
    <source>
        <dbReference type="Google" id="ProtNLM"/>
    </source>
</evidence>
<evidence type="ECO:0000313" key="4">
    <source>
        <dbReference type="Proteomes" id="UP000002035"/>
    </source>
</evidence>
<keyword evidence="1" id="KW-0175">Coiled coil</keyword>
<dbReference type="Gene3D" id="1.20.5.170">
    <property type="match status" value="1"/>
</dbReference>
<proteinExistence type="predicted"/>
<evidence type="ECO:0000256" key="1">
    <source>
        <dbReference type="SAM" id="Coils"/>
    </source>
</evidence>
<dbReference type="PANTHER" id="PTHR40618">
    <property type="entry name" value="B-ZIP TRANSCRIPTION FACTOR (EUROFUNG)-RELATED"/>
    <property type="match status" value="1"/>
</dbReference>
<name>C5FTT3_ARTOC</name>
<dbReference type="eggNOG" id="ENOG502S6P7">
    <property type="taxonomic scope" value="Eukaryota"/>
</dbReference>
<feature type="compositionally biased region" description="Basic and acidic residues" evidence="2">
    <location>
        <begin position="52"/>
        <end position="65"/>
    </location>
</feature>
<dbReference type="SUPFAM" id="SSF57959">
    <property type="entry name" value="Leucine zipper domain"/>
    <property type="match status" value="1"/>
</dbReference>
<dbReference type="OMA" id="IYTYSHQ"/>
<feature type="region of interest" description="Disordered" evidence="2">
    <location>
        <begin position="191"/>
        <end position="239"/>
    </location>
</feature>
<dbReference type="AlphaFoldDB" id="C5FTT3"/>
<protein>
    <recommendedName>
        <fullName evidence="5">BZIP domain-containing protein</fullName>
    </recommendedName>
</protein>
<dbReference type="GO" id="GO:0003700">
    <property type="term" value="F:DNA-binding transcription factor activity"/>
    <property type="evidence" value="ECO:0007669"/>
    <property type="project" value="InterPro"/>
</dbReference>
<feature type="compositionally biased region" description="Polar residues" evidence="2">
    <location>
        <begin position="432"/>
        <end position="453"/>
    </location>
</feature>
<dbReference type="CDD" id="cd14688">
    <property type="entry name" value="bZIP_YAP"/>
    <property type="match status" value="1"/>
</dbReference>
<dbReference type="STRING" id="554155.C5FTT3"/>